<evidence type="ECO:0000256" key="1">
    <source>
        <dbReference type="ARBA" id="ARBA00006484"/>
    </source>
</evidence>
<gene>
    <name evidence="3" type="ORF">C8A01DRAFT_18098</name>
</gene>
<dbReference type="GO" id="GO:0016491">
    <property type="term" value="F:oxidoreductase activity"/>
    <property type="evidence" value="ECO:0007669"/>
    <property type="project" value="UniProtKB-KW"/>
</dbReference>
<dbReference type="PRINTS" id="PR00081">
    <property type="entry name" value="GDHRDH"/>
</dbReference>
<dbReference type="EMBL" id="MU854452">
    <property type="protein sequence ID" value="KAK4035189.1"/>
    <property type="molecule type" value="Genomic_DNA"/>
</dbReference>
<keyword evidence="4" id="KW-1185">Reference proteome</keyword>
<dbReference type="AlphaFoldDB" id="A0AAN6SPD9"/>
<name>A0AAN6SPD9_9PEZI</name>
<evidence type="ECO:0008006" key="5">
    <source>
        <dbReference type="Google" id="ProtNLM"/>
    </source>
</evidence>
<dbReference type="PANTHER" id="PTHR24320">
    <property type="entry name" value="RETINOL DEHYDROGENASE"/>
    <property type="match status" value="1"/>
</dbReference>
<dbReference type="Proteomes" id="UP001303115">
    <property type="component" value="Unassembled WGS sequence"/>
</dbReference>
<evidence type="ECO:0000313" key="3">
    <source>
        <dbReference type="EMBL" id="KAK4035189.1"/>
    </source>
</evidence>
<dbReference type="Gene3D" id="3.40.50.720">
    <property type="entry name" value="NAD(P)-binding Rossmann-like Domain"/>
    <property type="match status" value="1"/>
</dbReference>
<dbReference type="Pfam" id="PF00106">
    <property type="entry name" value="adh_short"/>
    <property type="match status" value="1"/>
</dbReference>
<dbReference type="PANTHER" id="PTHR24320:SF274">
    <property type="entry name" value="CHAIN DEHYDROGENASE, PUTATIVE (AFU_ORTHOLOGUE AFUA_4G00440)-RELATED"/>
    <property type="match status" value="1"/>
</dbReference>
<evidence type="ECO:0000313" key="4">
    <source>
        <dbReference type="Proteomes" id="UP001303115"/>
    </source>
</evidence>
<proteinExistence type="inferred from homology"/>
<evidence type="ECO:0000256" key="2">
    <source>
        <dbReference type="ARBA" id="ARBA00023002"/>
    </source>
</evidence>
<organism evidence="3 4">
    <name type="scientific">Parachaetomium inaequale</name>
    <dbReference type="NCBI Taxonomy" id="2588326"/>
    <lineage>
        <taxon>Eukaryota</taxon>
        <taxon>Fungi</taxon>
        <taxon>Dikarya</taxon>
        <taxon>Ascomycota</taxon>
        <taxon>Pezizomycotina</taxon>
        <taxon>Sordariomycetes</taxon>
        <taxon>Sordariomycetidae</taxon>
        <taxon>Sordariales</taxon>
        <taxon>Chaetomiaceae</taxon>
        <taxon>Parachaetomium</taxon>
    </lineage>
</organism>
<protein>
    <recommendedName>
        <fullName evidence="5">Short-chain dehydrogenase</fullName>
    </recommendedName>
</protein>
<comment type="caution">
    <text evidence="3">The sequence shown here is derived from an EMBL/GenBank/DDBJ whole genome shotgun (WGS) entry which is preliminary data.</text>
</comment>
<dbReference type="SUPFAM" id="SSF51735">
    <property type="entry name" value="NAD(P)-binding Rossmann-fold domains"/>
    <property type="match status" value="1"/>
</dbReference>
<dbReference type="InterPro" id="IPR036291">
    <property type="entry name" value="NAD(P)-bd_dom_sf"/>
</dbReference>
<accession>A0AAN6SPD9</accession>
<sequence>MARFFITGSSDGLGSLTAKHLIARGHQVVLHARNADRARDASAACPGAEAVLVADLSSVDETKALAAQADNLGPYDAIIHNAGVFFGMDRVPGKSGLPTLFTVNTLAPYMLMCLMARPKRLVYVSSSMHASGQPKLDGNGKQILASSYSDSKLHNVMFAKAFARRWPEVGCYSVDPGWVPTKMGGLSAPGRVEDGVDTFVMLALGQGESGWSHGGYFVNSKETQPSEVAENVPLQDQLLAELARISGVGFPE</sequence>
<keyword evidence="2" id="KW-0560">Oxidoreductase</keyword>
<comment type="similarity">
    <text evidence="1">Belongs to the short-chain dehydrogenases/reductases (SDR) family.</text>
</comment>
<reference evidence="4" key="1">
    <citation type="journal article" date="2023" name="Mol. Phylogenet. Evol.">
        <title>Genome-scale phylogeny and comparative genomics of the fungal order Sordariales.</title>
        <authorList>
            <person name="Hensen N."/>
            <person name="Bonometti L."/>
            <person name="Westerberg I."/>
            <person name="Brannstrom I.O."/>
            <person name="Guillou S."/>
            <person name="Cros-Aarteil S."/>
            <person name="Calhoun S."/>
            <person name="Haridas S."/>
            <person name="Kuo A."/>
            <person name="Mondo S."/>
            <person name="Pangilinan J."/>
            <person name="Riley R."/>
            <person name="LaButti K."/>
            <person name="Andreopoulos B."/>
            <person name="Lipzen A."/>
            <person name="Chen C."/>
            <person name="Yan M."/>
            <person name="Daum C."/>
            <person name="Ng V."/>
            <person name="Clum A."/>
            <person name="Steindorff A."/>
            <person name="Ohm R.A."/>
            <person name="Martin F."/>
            <person name="Silar P."/>
            <person name="Natvig D.O."/>
            <person name="Lalanne C."/>
            <person name="Gautier V."/>
            <person name="Ament-Velasquez S.L."/>
            <person name="Kruys A."/>
            <person name="Hutchinson M.I."/>
            <person name="Powell A.J."/>
            <person name="Barry K."/>
            <person name="Miller A.N."/>
            <person name="Grigoriev I.V."/>
            <person name="Debuchy R."/>
            <person name="Gladieux P."/>
            <person name="Hiltunen Thoren M."/>
            <person name="Johannesson H."/>
        </authorList>
    </citation>
    <scope>NUCLEOTIDE SEQUENCE [LARGE SCALE GENOMIC DNA]</scope>
    <source>
        <strain evidence="4">CBS 284.82</strain>
    </source>
</reference>
<dbReference type="InterPro" id="IPR002347">
    <property type="entry name" value="SDR_fam"/>
</dbReference>